<dbReference type="InterPro" id="IPR003439">
    <property type="entry name" value="ABC_transporter-like_ATP-bd"/>
</dbReference>
<dbReference type="PANTHER" id="PTHR42734">
    <property type="entry name" value="METAL TRANSPORT SYSTEM ATP-BINDING PROTEIN TM_0124-RELATED"/>
    <property type="match status" value="1"/>
</dbReference>
<dbReference type="InterPro" id="IPR050153">
    <property type="entry name" value="Metal_Ion_Import_ABC"/>
</dbReference>
<evidence type="ECO:0000256" key="1">
    <source>
        <dbReference type="ARBA" id="ARBA00005417"/>
    </source>
</evidence>
<dbReference type="SMART" id="SM00382">
    <property type="entry name" value="AAA"/>
    <property type="match status" value="1"/>
</dbReference>
<evidence type="ECO:0000313" key="7">
    <source>
        <dbReference type="Proteomes" id="UP001589747"/>
    </source>
</evidence>
<dbReference type="EMBL" id="JBHMDO010000056">
    <property type="protein sequence ID" value="MFB9331135.1"/>
    <property type="molecule type" value="Genomic_DNA"/>
</dbReference>
<keyword evidence="7" id="KW-1185">Reference proteome</keyword>
<dbReference type="SUPFAM" id="SSF52540">
    <property type="entry name" value="P-loop containing nucleoside triphosphate hydrolases"/>
    <property type="match status" value="1"/>
</dbReference>
<evidence type="ECO:0000256" key="3">
    <source>
        <dbReference type="ARBA" id="ARBA00022741"/>
    </source>
</evidence>
<dbReference type="Gene3D" id="3.40.50.300">
    <property type="entry name" value="P-loop containing nucleotide triphosphate hydrolases"/>
    <property type="match status" value="1"/>
</dbReference>
<dbReference type="Pfam" id="PF00005">
    <property type="entry name" value="ABC_tran"/>
    <property type="match status" value="1"/>
</dbReference>
<name>A0ABV5L0Y5_9BACL</name>
<dbReference type="PROSITE" id="PS50893">
    <property type="entry name" value="ABC_TRANSPORTER_2"/>
    <property type="match status" value="1"/>
</dbReference>
<keyword evidence="3" id="KW-0547">Nucleotide-binding</keyword>
<evidence type="ECO:0000313" key="6">
    <source>
        <dbReference type="EMBL" id="MFB9331135.1"/>
    </source>
</evidence>
<comment type="similarity">
    <text evidence="1">Belongs to the ABC transporter superfamily.</text>
</comment>
<dbReference type="Proteomes" id="UP001589747">
    <property type="component" value="Unassembled WGS sequence"/>
</dbReference>
<dbReference type="InterPro" id="IPR027417">
    <property type="entry name" value="P-loop_NTPase"/>
</dbReference>
<proteinExistence type="inferred from homology"/>
<evidence type="ECO:0000256" key="2">
    <source>
        <dbReference type="ARBA" id="ARBA00022448"/>
    </source>
</evidence>
<sequence>MKTLQLVGLTKKFGEKHILNQLDFEFHSPSRYIIHGESGSGKTTLLNLIAGYDNPDSGRVEGGGALNVGYLFQDEMLFSNLTVRENLFIKYASFSPYHQADSHFEALITRTLHDFNILDLIDRKVSMLSGGEKQRVQLASILISEPDIILMDEPTSKLDKKNKEQIIKTIETVFKDKLIIVVSHESNPLLEGGMDLRLENGRLYHEKC</sequence>
<evidence type="ECO:0000259" key="5">
    <source>
        <dbReference type="PROSITE" id="PS50893"/>
    </source>
</evidence>
<dbReference type="RefSeq" id="WP_377503182.1">
    <property type="nucleotide sequence ID" value="NZ_JBHMDO010000056.1"/>
</dbReference>
<dbReference type="PROSITE" id="PS00211">
    <property type="entry name" value="ABC_TRANSPORTER_1"/>
    <property type="match status" value="1"/>
</dbReference>
<dbReference type="InterPro" id="IPR003593">
    <property type="entry name" value="AAA+_ATPase"/>
</dbReference>
<comment type="caution">
    <text evidence="6">The sequence shown here is derived from an EMBL/GenBank/DDBJ whole genome shotgun (WGS) entry which is preliminary data.</text>
</comment>
<organism evidence="6 7">
    <name type="scientific">Paenibacillus aurantiacus</name>
    <dbReference type="NCBI Taxonomy" id="1936118"/>
    <lineage>
        <taxon>Bacteria</taxon>
        <taxon>Bacillati</taxon>
        <taxon>Bacillota</taxon>
        <taxon>Bacilli</taxon>
        <taxon>Bacillales</taxon>
        <taxon>Paenibacillaceae</taxon>
        <taxon>Paenibacillus</taxon>
    </lineage>
</organism>
<gene>
    <name evidence="6" type="ORF">ACFFSY_34810</name>
</gene>
<keyword evidence="2" id="KW-0813">Transport</keyword>
<dbReference type="InterPro" id="IPR017871">
    <property type="entry name" value="ABC_transporter-like_CS"/>
</dbReference>
<dbReference type="PANTHER" id="PTHR42734:SF17">
    <property type="entry name" value="METAL TRANSPORT SYSTEM ATP-BINDING PROTEIN TM_0124-RELATED"/>
    <property type="match status" value="1"/>
</dbReference>
<evidence type="ECO:0000256" key="4">
    <source>
        <dbReference type="ARBA" id="ARBA00022840"/>
    </source>
</evidence>
<reference evidence="6 7" key="1">
    <citation type="submission" date="2024-09" db="EMBL/GenBank/DDBJ databases">
        <authorList>
            <person name="Sun Q."/>
            <person name="Mori K."/>
        </authorList>
    </citation>
    <scope>NUCLEOTIDE SEQUENCE [LARGE SCALE GENOMIC DNA]</scope>
    <source>
        <strain evidence="6 7">TISTR 2452</strain>
    </source>
</reference>
<accession>A0ABV5L0Y5</accession>
<keyword evidence="4 6" id="KW-0067">ATP-binding</keyword>
<protein>
    <submittedName>
        <fullName evidence="6">ATP-binding cassette domain-containing protein</fullName>
    </submittedName>
</protein>
<feature type="domain" description="ABC transporter" evidence="5">
    <location>
        <begin position="4"/>
        <end position="208"/>
    </location>
</feature>
<dbReference type="GO" id="GO:0005524">
    <property type="term" value="F:ATP binding"/>
    <property type="evidence" value="ECO:0007669"/>
    <property type="project" value="UniProtKB-KW"/>
</dbReference>